<sequence>MPIRCGAIVLSTAKAMREPDNRIKQIGSHTFFMPISKVKPLTSGTGRHNIYAMEYNPKKIVEAIDVLRETYEKNKTIKIYSIDYIGIREDGGSTPSSKFPTVFDHAKYGVVFIHYSYWRVTQEDNSFFILFLKDNELGDTIEENGWRMFFDAPITTFNVTRSRSCHIEKGNLKLTIHFKQNSTNDLLSLLTYKCLSSFIEDKIGICFQAFKAAQNCTTQQELDFLNELLNRNQEIENLNKQLFWEKLNCFYKEKAIEGYKEMLDEIKELVKQQ</sequence>
<gene>
    <name evidence="2" type="ORF">DXC34_12480</name>
</gene>
<dbReference type="Proteomes" id="UP000261223">
    <property type="component" value="Unassembled WGS sequence"/>
</dbReference>
<comment type="caution">
    <text evidence="2">The sequence shown here is derived from an EMBL/GenBank/DDBJ whole genome shotgun (WGS) entry which is preliminary data.</text>
</comment>
<evidence type="ECO:0000313" key="2">
    <source>
        <dbReference type="EMBL" id="RGM11528.1"/>
    </source>
</evidence>
<keyword evidence="1" id="KW-0175">Coiled coil</keyword>
<evidence type="ECO:0000256" key="1">
    <source>
        <dbReference type="SAM" id="Coils"/>
    </source>
</evidence>
<accession>A0A3E4ULU1</accession>
<dbReference type="EMBL" id="QSSV01000016">
    <property type="protein sequence ID" value="RGM11528.1"/>
    <property type="molecule type" value="Genomic_DNA"/>
</dbReference>
<organism evidence="2 3">
    <name type="scientific">Bacteroides stercoris</name>
    <dbReference type="NCBI Taxonomy" id="46506"/>
    <lineage>
        <taxon>Bacteria</taxon>
        <taxon>Pseudomonadati</taxon>
        <taxon>Bacteroidota</taxon>
        <taxon>Bacteroidia</taxon>
        <taxon>Bacteroidales</taxon>
        <taxon>Bacteroidaceae</taxon>
        <taxon>Bacteroides</taxon>
    </lineage>
</organism>
<reference evidence="2 3" key="1">
    <citation type="submission" date="2018-08" db="EMBL/GenBank/DDBJ databases">
        <title>A genome reference for cultivated species of the human gut microbiota.</title>
        <authorList>
            <person name="Zou Y."/>
            <person name="Xue W."/>
            <person name="Luo G."/>
        </authorList>
    </citation>
    <scope>NUCLEOTIDE SEQUENCE [LARGE SCALE GENOMIC DNA]</scope>
    <source>
        <strain evidence="2 3">TF03-6</strain>
    </source>
</reference>
<feature type="coiled-coil region" evidence="1">
    <location>
        <begin position="225"/>
        <end position="272"/>
    </location>
</feature>
<dbReference type="AlphaFoldDB" id="A0A3E4ULU1"/>
<dbReference type="RefSeq" id="WP_147331243.1">
    <property type="nucleotide sequence ID" value="NZ_QSSV01000016.1"/>
</dbReference>
<proteinExistence type="predicted"/>
<name>A0A3E4ULU1_BACSE</name>
<evidence type="ECO:0000313" key="3">
    <source>
        <dbReference type="Proteomes" id="UP000261223"/>
    </source>
</evidence>
<protein>
    <submittedName>
        <fullName evidence="2">Uncharacterized protein</fullName>
    </submittedName>
</protein>